<evidence type="ECO:0000256" key="1">
    <source>
        <dbReference type="SAM" id="SignalP"/>
    </source>
</evidence>
<protein>
    <submittedName>
        <fullName evidence="2">Uncharacterized protein</fullName>
    </submittedName>
</protein>
<sequence length="112" mass="12211">MSKLTTVLLALSAFVASAAFAYESADEQRPAPITRIYISPGASGSIGTSSRYERYDNYGGYRVPSGGYRNERSFQGSGSSQTRGNVIQSIEYLGIGEFQDQPGSRTIEINRR</sequence>
<gene>
    <name evidence="2" type="ORF">D3879_15610</name>
</gene>
<comment type="caution">
    <text evidence="2">The sequence shown here is derived from an EMBL/GenBank/DDBJ whole genome shotgun (WGS) entry which is preliminary data.</text>
</comment>
<keyword evidence="3" id="KW-1185">Reference proteome</keyword>
<evidence type="ECO:0000313" key="3">
    <source>
        <dbReference type="Proteomes" id="UP000284021"/>
    </source>
</evidence>
<feature type="signal peptide" evidence="1">
    <location>
        <begin position="1"/>
        <end position="21"/>
    </location>
</feature>
<dbReference type="OrthoDB" id="7031173at2"/>
<feature type="chain" id="PRO_5019473399" evidence="1">
    <location>
        <begin position="22"/>
        <end position="112"/>
    </location>
</feature>
<reference evidence="2 3" key="1">
    <citation type="submission" date="2018-09" db="EMBL/GenBank/DDBJ databases">
        <authorList>
            <person name="Zhu H."/>
        </authorList>
    </citation>
    <scope>NUCLEOTIDE SEQUENCE [LARGE SCALE GENOMIC DNA]</scope>
    <source>
        <strain evidence="2 3">K1S02-6</strain>
    </source>
</reference>
<proteinExistence type="predicted"/>
<dbReference type="AlphaFoldDB" id="A0A418XEY4"/>
<organism evidence="2 3">
    <name type="scientific">Pseudomonas cavernicola</name>
    <dbReference type="NCBI Taxonomy" id="2320866"/>
    <lineage>
        <taxon>Bacteria</taxon>
        <taxon>Pseudomonadati</taxon>
        <taxon>Pseudomonadota</taxon>
        <taxon>Gammaproteobacteria</taxon>
        <taxon>Pseudomonadales</taxon>
        <taxon>Pseudomonadaceae</taxon>
        <taxon>Pseudomonas</taxon>
    </lineage>
</organism>
<dbReference type="EMBL" id="QYUR01000003">
    <property type="protein sequence ID" value="RJG11092.1"/>
    <property type="molecule type" value="Genomic_DNA"/>
</dbReference>
<evidence type="ECO:0000313" key="2">
    <source>
        <dbReference type="EMBL" id="RJG11092.1"/>
    </source>
</evidence>
<accession>A0A418XEY4</accession>
<keyword evidence="1" id="KW-0732">Signal</keyword>
<name>A0A418XEY4_9PSED</name>
<dbReference type="Proteomes" id="UP000284021">
    <property type="component" value="Unassembled WGS sequence"/>
</dbReference>
<dbReference type="RefSeq" id="WP_119955223.1">
    <property type="nucleotide sequence ID" value="NZ_QYUR01000003.1"/>
</dbReference>